<evidence type="ECO:0000256" key="3">
    <source>
        <dbReference type="ARBA" id="ARBA00022679"/>
    </source>
</evidence>
<accession>C0E8G4</accession>
<evidence type="ECO:0000256" key="8">
    <source>
        <dbReference type="ARBA" id="ARBA00023157"/>
    </source>
</evidence>
<feature type="active site" description="Cysteine persulfide intermediate" evidence="11">
    <location>
        <position position="195"/>
    </location>
</feature>
<dbReference type="GO" id="GO:0005737">
    <property type="term" value="C:cytoplasm"/>
    <property type="evidence" value="ECO:0007669"/>
    <property type="project" value="UniProtKB-SubCell"/>
</dbReference>
<dbReference type="GO" id="GO:0005524">
    <property type="term" value="F:ATP binding"/>
    <property type="evidence" value="ECO:0007669"/>
    <property type="project" value="UniProtKB-KW"/>
</dbReference>
<protein>
    <recommendedName>
        <fullName evidence="11">tRNA-specific 2-thiouridylase MnmA</fullName>
        <ecNumber evidence="11">2.8.1.13</ecNumber>
    </recommendedName>
</protein>
<comment type="catalytic activity">
    <reaction evidence="9 11">
        <text>S-sulfanyl-L-cysteinyl-[protein] + uridine(34) in tRNA + AH2 + ATP = 2-thiouridine(34) in tRNA + L-cysteinyl-[protein] + A + AMP + diphosphate + H(+)</text>
        <dbReference type="Rhea" id="RHEA:47032"/>
        <dbReference type="Rhea" id="RHEA-COMP:10131"/>
        <dbReference type="Rhea" id="RHEA-COMP:11726"/>
        <dbReference type="Rhea" id="RHEA-COMP:11727"/>
        <dbReference type="Rhea" id="RHEA-COMP:11728"/>
        <dbReference type="ChEBI" id="CHEBI:13193"/>
        <dbReference type="ChEBI" id="CHEBI:15378"/>
        <dbReference type="ChEBI" id="CHEBI:17499"/>
        <dbReference type="ChEBI" id="CHEBI:29950"/>
        <dbReference type="ChEBI" id="CHEBI:30616"/>
        <dbReference type="ChEBI" id="CHEBI:33019"/>
        <dbReference type="ChEBI" id="CHEBI:61963"/>
        <dbReference type="ChEBI" id="CHEBI:65315"/>
        <dbReference type="ChEBI" id="CHEBI:87170"/>
        <dbReference type="ChEBI" id="CHEBI:456215"/>
        <dbReference type="EC" id="2.8.1.13"/>
    </reaction>
</comment>
<feature type="binding site" evidence="11">
    <location>
        <position position="29"/>
    </location>
    <ligand>
        <name>ATP</name>
        <dbReference type="ChEBI" id="CHEBI:30616"/>
    </ligand>
</feature>
<dbReference type="FunFam" id="2.30.30.280:FF:000001">
    <property type="entry name" value="tRNA-specific 2-thiouridylase MnmA"/>
    <property type="match status" value="1"/>
</dbReference>
<dbReference type="Gene3D" id="2.30.30.280">
    <property type="entry name" value="Adenine nucleotide alpha hydrolases-like domains"/>
    <property type="match status" value="1"/>
</dbReference>
<keyword evidence="14" id="KW-0489">Methyltransferase</keyword>
<comment type="subcellular location">
    <subcellularLocation>
        <location evidence="11">Cytoplasm</location>
    </subcellularLocation>
</comment>
<organism evidence="14 15">
    <name type="scientific">[Clostridium] methylpentosum DSM 5476</name>
    <dbReference type="NCBI Taxonomy" id="537013"/>
    <lineage>
        <taxon>Bacteria</taxon>
        <taxon>Bacillati</taxon>
        <taxon>Bacillota</taxon>
        <taxon>Clostridia</taxon>
        <taxon>Eubacteriales</taxon>
        <taxon>Oscillospiraceae</taxon>
        <taxon>Oscillospiraceae incertae sedis</taxon>
    </lineage>
</organism>
<dbReference type="Pfam" id="PF03054">
    <property type="entry name" value="tRNA_Me_trans"/>
    <property type="match status" value="1"/>
</dbReference>
<evidence type="ECO:0000259" key="13">
    <source>
        <dbReference type="Pfam" id="PF20259"/>
    </source>
</evidence>
<dbReference type="PANTHER" id="PTHR11933:SF5">
    <property type="entry name" value="MITOCHONDRIAL TRNA-SPECIFIC 2-THIOURIDYLASE 1"/>
    <property type="match status" value="1"/>
</dbReference>
<feature type="domain" description="tRNA-specific 2-thiouridylase MnmA-like C-terminal" evidence="12">
    <location>
        <begin position="275"/>
        <end position="350"/>
    </location>
</feature>
<keyword evidence="15" id="KW-1185">Reference proteome</keyword>
<evidence type="ECO:0000256" key="10">
    <source>
        <dbReference type="ARBA" id="ARBA00056575"/>
    </source>
</evidence>
<keyword evidence="6 11" id="KW-0067">ATP-binding</keyword>
<evidence type="ECO:0000256" key="4">
    <source>
        <dbReference type="ARBA" id="ARBA00022694"/>
    </source>
</evidence>
<dbReference type="FunFam" id="3.40.50.620:FF:000115">
    <property type="entry name" value="tRNA-specific 2-thiouridylase MnmA"/>
    <property type="match status" value="1"/>
</dbReference>
<dbReference type="Gene3D" id="2.40.30.10">
    <property type="entry name" value="Translation factors"/>
    <property type="match status" value="1"/>
</dbReference>
<comment type="caution">
    <text evidence="14">The sequence shown here is derived from an EMBL/GenBank/DDBJ whole genome shotgun (WGS) entry which is preliminary data.</text>
</comment>
<keyword evidence="2 11" id="KW-0820">tRNA-binding</keyword>
<comment type="similarity">
    <text evidence="11">Belongs to the MnmA/TRMU family.</text>
</comment>
<keyword evidence="3 11" id="KW-0808">Transferase</keyword>
<gene>
    <name evidence="11" type="primary">mnmA</name>
    <name evidence="14" type="synonym">trmU</name>
    <name evidence="14" type="ORF">CLOSTMETH_00109</name>
</gene>
<evidence type="ECO:0000256" key="9">
    <source>
        <dbReference type="ARBA" id="ARBA00051542"/>
    </source>
</evidence>
<dbReference type="FunFam" id="2.40.30.10:FF:000023">
    <property type="entry name" value="tRNA-specific 2-thiouridylase MnmA"/>
    <property type="match status" value="1"/>
</dbReference>
<dbReference type="InterPro" id="IPR014729">
    <property type="entry name" value="Rossmann-like_a/b/a_fold"/>
</dbReference>
<evidence type="ECO:0000256" key="11">
    <source>
        <dbReference type="HAMAP-Rule" id="MF_00144"/>
    </source>
</evidence>
<feature type="site" description="Interaction with tRNA" evidence="11">
    <location>
        <position position="123"/>
    </location>
</feature>
<dbReference type="InterPro" id="IPR023382">
    <property type="entry name" value="MnmA-like_central_sf"/>
</dbReference>
<sequence>MIGMSGGVDSSVAAALLIEQGYEVVGATFRLWKPEDDLFDSEATCCSLDDINDAREVCHQLGIPHYVLNLKREFKEAVVQNFVEEYQAGRTPNPCIVCNQKIKFDYFYQKAAALGFDYVATGHYARIEQNEQGEFQLKTAAYAQKDQSYFLYGIPYPNLGHILFPLGGYTKPQVRELAEKYGFSVSHKRDSQEICFVDRNGYGTFLERFTGTIPPKGNFIDSQGTVLGEHKGIWHYTVGQRKGLGMAFGKPMYVSEINPADNTVRLVDDEENYSSRLTAERMNYLIPHPPSKPVRVQVKIRNRAEFAPALLTPLSEAKIELAFDQPQRAITKGQSAVLYDGEVCLGGGIITA</sequence>
<dbReference type="Gene3D" id="3.40.50.620">
    <property type="entry name" value="HUPs"/>
    <property type="match status" value="1"/>
</dbReference>
<feature type="binding site" evidence="11">
    <location>
        <begin position="3"/>
        <end position="10"/>
    </location>
    <ligand>
        <name>ATP</name>
        <dbReference type="ChEBI" id="CHEBI:30616"/>
    </ligand>
</feature>
<dbReference type="GO" id="GO:0000049">
    <property type="term" value="F:tRNA binding"/>
    <property type="evidence" value="ECO:0007669"/>
    <property type="project" value="UniProtKB-KW"/>
</dbReference>
<reference evidence="14 15" key="1">
    <citation type="submission" date="2009-01" db="EMBL/GenBank/DDBJ databases">
        <authorList>
            <person name="Fulton L."/>
            <person name="Clifton S."/>
            <person name="Fulton B."/>
            <person name="Xu J."/>
            <person name="Minx P."/>
            <person name="Pepin K.H."/>
            <person name="Johnson M."/>
            <person name="Bhonagiri V."/>
            <person name="Nash W.E."/>
            <person name="Mardis E.R."/>
            <person name="Wilson R.K."/>
        </authorList>
    </citation>
    <scope>NUCLEOTIDE SEQUENCE [LARGE SCALE GENOMIC DNA]</scope>
    <source>
        <strain evidence="14 15">DSM 5476</strain>
    </source>
</reference>
<feature type="disulfide bond" description="Alternate" evidence="11">
    <location>
        <begin position="98"/>
        <end position="195"/>
    </location>
</feature>
<dbReference type="InterPro" id="IPR004506">
    <property type="entry name" value="MnmA-like"/>
</dbReference>
<dbReference type="Pfam" id="PF20258">
    <property type="entry name" value="tRNA_Me_trans_C"/>
    <property type="match status" value="1"/>
</dbReference>
<dbReference type="Pfam" id="PF20259">
    <property type="entry name" value="tRNA_Me_trans_M"/>
    <property type="match status" value="1"/>
</dbReference>
<keyword evidence="8 11" id="KW-1015">Disulfide bond</keyword>
<evidence type="ECO:0000313" key="15">
    <source>
        <dbReference type="Proteomes" id="UP000003340"/>
    </source>
</evidence>
<evidence type="ECO:0000313" key="14">
    <source>
        <dbReference type="EMBL" id="EEG32237.1"/>
    </source>
</evidence>
<dbReference type="EMBL" id="ACEC01000004">
    <property type="protein sequence ID" value="EEG32237.1"/>
    <property type="molecule type" value="Genomic_DNA"/>
</dbReference>
<dbReference type="PANTHER" id="PTHR11933">
    <property type="entry name" value="TRNA 5-METHYLAMINOMETHYL-2-THIOURIDYLATE -METHYLTRANSFERASE"/>
    <property type="match status" value="1"/>
</dbReference>
<evidence type="ECO:0000256" key="2">
    <source>
        <dbReference type="ARBA" id="ARBA00022555"/>
    </source>
</evidence>
<keyword evidence="5 11" id="KW-0547">Nucleotide-binding</keyword>
<evidence type="ECO:0000256" key="5">
    <source>
        <dbReference type="ARBA" id="ARBA00022741"/>
    </source>
</evidence>
<evidence type="ECO:0000256" key="6">
    <source>
        <dbReference type="ARBA" id="ARBA00022840"/>
    </source>
</evidence>
<dbReference type="EC" id="2.8.1.13" evidence="11"/>
<feature type="binding site" evidence="11">
    <location>
        <position position="122"/>
    </location>
    <ligand>
        <name>ATP</name>
        <dbReference type="ChEBI" id="CHEBI:30616"/>
    </ligand>
</feature>
<dbReference type="HOGENOM" id="CLU_035188_0_0_9"/>
<name>C0E8G4_9FIRM</name>
<keyword evidence="1 11" id="KW-0963">Cytoplasm</keyword>
<reference evidence="14 15" key="2">
    <citation type="submission" date="2009-02" db="EMBL/GenBank/DDBJ databases">
        <title>Draft genome sequence of Clostridium methylpentosum (DSM 5476).</title>
        <authorList>
            <person name="Sudarsanam P."/>
            <person name="Ley R."/>
            <person name="Guruge J."/>
            <person name="Turnbaugh P.J."/>
            <person name="Mahowald M."/>
            <person name="Liep D."/>
            <person name="Gordon J."/>
        </authorList>
    </citation>
    <scope>NUCLEOTIDE SEQUENCE [LARGE SCALE GENOMIC DNA]</scope>
    <source>
        <strain evidence="14 15">DSM 5476</strain>
    </source>
</reference>
<feature type="domain" description="tRNA-specific 2-thiouridylase MnmA-like central" evidence="13">
    <location>
        <begin position="205"/>
        <end position="265"/>
    </location>
</feature>
<dbReference type="Proteomes" id="UP000003340">
    <property type="component" value="Unassembled WGS sequence"/>
</dbReference>
<evidence type="ECO:0000256" key="1">
    <source>
        <dbReference type="ARBA" id="ARBA00022490"/>
    </source>
</evidence>
<feature type="active site" description="Nucleophile" evidence="11">
    <location>
        <position position="98"/>
    </location>
</feature>
<comment type="function">
    <text evidence="10 11">Catalyzes the 2-thiolation of uridine at the wobble position (U34) of tRNA, leading to the formation of s(2)U34.</text>
</comment>
<dbReference type="GO" id="GO:0032259">
    <property type="term" value="P:methylation"/>
    <property type="evidence" value="ECO:0007669"/>
    <property type="project" value="UniProtKB-KW"/>
</dbReference>
<feature type="region of interest" description="Interaction with tRNA" evidence="11">
    <location>
        <begin position="145"/>
        <end position="147"/>
    </location>
</feature>
<dbReference type="NCBIfam" id="TIGR00420">
    <property type="entry name" value="trmU"/>
    <property type="match status" value="1"/>
</dbReference>
<dbReference type="NCBIfam" id="NF001138">
    <property type="entry name" value="PRK00143.1"/>
    <property type="match status" value="1"/>
</dbReference>
<dbReference type="GO" id="GO:0002143">
    <property type="term" value="P:tRNA wobble position uridine thiolation"/>
    <property type="evidence" value="ECO:0007669"/>
    <property type="project" value="TreeGrafter"/>
</dbReference>
<comment type="caution">
    <text evidence="11">Lacks conserved residue(s) required for the propagation of feature annotation.</text>
</comment>
<keyword evidence="7 11" id="KW-0694">RNA-binding</keyword>
<dbReference type="GO" id="GO:0103016">
    <property type="term" value="F:tRNA-uridine 2-sulfurtransferase activity"/>
    <property type="evidence" value="ECO:0007669"/>
    <property type="project" value="UniProtKB-EC"/>
</dbReference>
<evidence type="ECO:0000259" key="12">
    <source>
        <dbReference type="Pfam" id="PF20258"/>
    </source>
</evidence>
<dbReference type="InterPro" id="IPR046885">
    <property type="entry name" value="MnmA-like_C"/>
</dbReference>
<dbReference type="HAMAP" id="MF_00144">
    <property type="entry name" value="tRNA_thiouridyl_MnmA"/>
    <property type="match status" value="1"/>
</dbReference>
<dbReference type="eggNOG" id="COG0482">
    <property type="taxonomic scope" value="Bacteria"/>
</dbReference>
<dbReference type="SUPFAM" id="SSF52402">
    <property type="entry name" value="Adenine nucleotide alpha hydrolases-like"/>
    <property type="match status" value="1"/>
</dbReference>
<dbReference type="InterPro" id="IPR046884">
    <property type="entry name" value="MnmA-like_central"/>
</dbReference>
<dbReference type="CDD" id="cd01998">
    <property type="entry name" value="MnmA_TRMU-like"/>
    <property type="match status" value="1"/>
</dbReference>
<dbReference type="STRING" id="537013.CLOSTMETH_00109"/>
<feature type="site" description="Interaction with tRNA" evidence="11">
    <location>
        <position position="334"/>
    </location>
</feature>
<dbReference type="GO" id="GO:0008168">
    <property type="term" value="F:methyltransferase activity"/>
    <property type="evidence" value="ECO:0007669"/>
    <property type="project" value="UniProtKB-KW"/>
</dbReference>
<evidence type="ECO:0000256" key="7">
    <source>
        <dbReference type="ARBA" id="ARBA00022884"/>
    </source>
</evidence>
<proteinExistence type="inferred from homology"/>
<dbReference type="AlphaFoldDB" id="C0E8G4"/>
<keyword evidence="4 11" id="KW-0819">tRNA processing</keyword>